<evidence type="ECO:0000313" key="1">
    <source>
        <dbReference type="EMBL" id="GCL39230.1"/>
    </source>
</evidence>
<dbReference type="EMBL" id="BJCE01000226">
    <property type="protein sequence ID" value="GCL39230.1"/>
    <property type="molecule type" value="Genomic_DNA"/>
</dbReference>
<name>A0A480A2H1_9CYAN</name>
<dbReference type="RefSeq" id="WP_162501937.1">
    <property type="nucleotide sequence ID" value="NZ_BJCE01000226.1"/>
</dbReference>
<organism evidence="1 2">
    <name type="scientific">Sphaerospermopsis reniformis</name>
    <dbReference type="NCBI Taxonomy" id="531300"/>
    <lineage>
        <taxon>Bacteria</taxon>
        <taxon>Bacillati</taxon>
        <taxon>Cyanobacteriota</taxon>
        <taxon>Cyanophyceae</taxon>
        <taxon>Nostocales</taxon>
        <taxon>Aphanizomenonaceae</taxon>
        <taxon>Sphaerospermopsis</taxon>
    </lineage>
</organism>
<protein>
    <submittedName>
        <fullName evidence="1">Uncharacterized protein</fullName>
    </submittedName>
</protein>
<dbReference type="Proteomes" id="UP000300142">
    <property type="component" value="Unassembled WGS sequence"/>
</dbReference>
<gene>
    <name evidence="1" type="ORF">SR1949_43530</name>
</gene>
<proteinExistence type="predicted"/>
<comment type="caution">
    <text evidence="1">The sequence shown here is derived from an EMBL/GenBank/DDBJ whole genome shotgun (WGS) entry which is preliminary data.</text>
</comment>
<dbReference type="AlphaFoldDB" id="A0A480A2H1"/>
<keyword evidence="2" id="KW-1185">Reference proteome</keyword>
<reference evidence="2" key="1">
    <citation type="submission" date="2019-02" db="EMBL/GenBank/DDBJ databases">
        <title>Draft genome sequence of Sphaerospermopsis reniformis NIES-1949.</title>
        <authorList>
            <person name="Yamaguchi H."/>
            <person name="Suzuki S."/>
            <person name="Kawachi M."/>
        </authorList>
    </citation>
    <scope>NUCLEOTIDE SEQUENCE [LARGE SCALE GENOMIC DNA]</scope>
    <source>
        <strain evidence="2">NIES-1949</strain>
    </source>
</reference>
<accession>A0A480A2H1</accession>
<evidence type="ECO:0000313" key="2">
    <source>
        <dbReference type="Proteomes" id="UP000300142"/>
    </source>
</evidence>
<sequence length="164" mass="19428">MKKANQYIFKVLAEFLEEQNIERPIFADAKRCIETDDREKEWLQKLTVQNTQIILPTFTTASFEFEENKYFVTIGSMSQLLTEPEIIQEEELNGGMITALIFELQIPVKQSARALEIVDEIFYEPDEEITKYRYDKVSQFFEPIFVYRVQDECPFIAHIPHFNL</sequence>